<dbReference type="AlphaFoldDB" id="A0A2G9TIN7"/>
<keyword evidence="3" id="KW-1185">Reference proteome</keyword>
<dbReference type="EMBL" id="KZ363626">
    <property type="protein sequence ID" value="PIO57839.1"/>
    <property type="molecule type" value="Genomic_DNA"/>
</dbReference>
<evidence type="ECO:0000313" key="3">
    <source>
        <dbReference type="Proteomes" id="UP000230423"/>
    </source>
</evidence>
<sequence length="64" mass="7819">MEDVEKSRVRREISSSFRINALEAKKEVLDICVEAIYKFDKEKRKKWMTKIVETIRKQSRECRR</sequence>
<reference evidence="2 3" key="1">
    <citation type="submission" date="2015-09" db="EMBL/GenBank/DDBJ databases">
        <title>Draft genome of the parasitic nematode Teladorsagia circumcincta isolate WARC Sus (inbred).</title>
        <authorList>
            <person name="Mitreva M."/>
        </authorList>
    </citation>
    <scope>NUCLEOTIDE SEQUENCE [LARGE SCALE GENOMIC DNA]</scope>
    <source>
        <strain evidence="2 3">S</strain>
    </source>
</reference>
<name>A0A2G9TIN7_TELCI</name>
<dbReference type="InterPro" id="IPR024639">
    <property type="entry name" value="DNA_pol_e_bsu_N"/>
</dbReference>
<evidence type="ECO:0000259" key="1">
    <source>
        <dbReference type="Pfam" id="PF12213"/>
    </source>
</evidence>
<feature type="domain" description="DNA polymerase epsilon subunit B N-terminal" evidence="1">
    <location>
        <begin position="5"/>
        <end position="59"/>
    </location>
</feature>
<dbReference type="Pfam" id="PF12213">
    <property type="entry name" value="Dpoe2NT"/>
    <property type="match status" value="1"/>
</dbReference>
<dbReference type="Gene3D" id="1.10.8.60">
    <property type="match status" value="1"/>
</dbReference>
<protein>
    <recommendedName>
        <fullName evidence="1">DNA polymerase epsilon subunit B N-terminal domain-containing protein</fullName>
    </recommendedName>
</protein>
<gene>
    <name evidence="2" type="ORF">TELCIR_20741</name>
</gene>
<organism evidence="2 3">
    <name type="scientific">Teladorsagia circumcincta</name>
    <name type="common">Brown stomach worm</name>
    <name type="synonym">Ostertagia circumcincta</name>
    <dbReference type="NCBI Taxonomy" id="45464"/>
    <lineage>
        <taxon>Eukaryota</taxon>
        <taxon>Metazoa</taxon>
        <taxon>Ecdysozoa</taxon>
        <taxon>Nematoda</taxon>
        <taxon>Chromadorea</taxon>
        <taxon>Rhabditida</taxon>
        <taxon>Rhabditina</taxon>
        <taxon>Rhabditomorpha</taxon>
        <taxon>Strongyloidea</taxon>
        <taxon>Trichostrongylidae</taxon>
        <taxon>Teladorsagia</taxon>
    </lineage>
</organism>
<dbReference type="Proteomes" id="UP000230423">
    <property type="component" value="Unassembled WGS sequence"/>
</dbReference>
<evidence type="ECO:0000313" key="2">
    <source>
        <dbReference type="EMBL" id="PIO57839.1"/>
    </source>
</evidence>
<proteinExistence type="predicted"/>
<accession>A0A2G9TIN7</accession>